<evidence type="ECO:0000313" key="3">
    <source>
        <dbReference type="Proteomes" id="UP000009170"/>
    </source>
</evidence>
<gene>
    <name evidence="2" type="ORF">OT_ostta03g03270</name>
</gene>
<sequence>MALSASRLAHCAASSTGRRVAALRLHPLPDPPAPAVTRHLVVDVAGGTCSVATYLARELECEGVDEAYARELVDFGAVWFADAPPPRSLRGVPGDARARRLVAAENERALRDGNYLRVHVSPKRFPEAHSTVWERCVLKRGDGFVVAHKPARVSVTPTVDNVRESCLAMLERAMGLREGTLKPVHRLDVGTEGVLVLATTSAFAKEFGDMLAKRSVTKLYRVLTSRAVETGIHIHDAEPATEGPRKMILTEVRTADVASEIEKVMVRGGGERGGVSVPKRCILRVIECKEVGSGYFETTVELLTGRTHQIRAQFAALGSPLVGETLYRAPDDDGDVRVQKPDERLGLQASELHIHSECSLGPAGTVLRALEPWWTRERFIVGI</sequence>
<dbReference type="PANTHER" id="PTHR21600">
    <property type="entry name" value="MITOCHONDRIAL RNA PSEUDOURIDINE SYNTHASE"/>
    <property type="match status" value="1"/>
</dbReference>
<evidence type="ECO:0000313" key="2">
    <source>
        <dbReference type="EMBL" id="CEF97175.1"/>
    </source>
</evidence>
<evidence type="ECO:0000259" key="1">
    <source>
        <dbReference type="Pfam" id="PF00849"/>
    </source>
</evidence>
<proteinExistence type="predicted"/>
<reference evidence="3" key="1">
    <citation type="journal article" date="2006" name="Proc. Natl. Acad. Sci. U.S.A.">
        <title>Genome analysis of the smallest free-living eukaryote Ostreococcus tauri unveils many unique features.</title>
        <authorList>
            <person name="Derelle E."/>
            <person name="Ferraz C."/>
            <person name="Rombauts S."/>
            <person name="Rouze P."/>
            <person name="Worden A.Z."/>
            <person name="Robbens S."/>
            <person name="Partensky F."/>
            <person name="Degroeve S."/>
            <person name="Echeynie S."/>
            <person name="Cooke R."/>
            <person name="Saeys Y."/>
            <person name="Wuyts J."/>
            <person name="Jabbari K."/>
            <person name="Bowler C."/>
            <person name="Panaud O."/>
            <person name="Piegu B."/>
            <person name="Ball S.G."/>
            <person name="Ral J.-P."/>
            <person name="Bouget F.-Y."/>
            <person name="Piganeau G."/>
            <person name="De Baets B."/>
            <person name="Picard A."/>
            <person name="Delseny M."/>
            <person name="Demaille J."/>
            <person name="Van de Peer Y."/>
            <person name="Moreau H."/>
        </authorList>
    </citation>
    <scope>NUCLEOTIDE SEQUENCE [LARGE SCALE GENOMIC DNA]</scope>
    <source>
        <strain evidence="3">OTTH 0595 / CCAP 157/2 / RCC745</strain>
    </source>
</reference>
<keyword evidence="3" id="KW-1185">Reference proteome</keyword>
<dbReference type="Gene3D" id="3.30.2350.10">
    <property type="entry name" value="Pseudouridine synthase"/>
    <property type="match status" value="1"/>
</dbReference>
<dbReference type="KEGG" id="ota:OT_ostta03g03270"/>
<dbReference type="AlphaFoldDB" id="A0A090LYT7"/>
<protein>
    <submittedName>
        <fullName evidence="2">Pseudouridine synthase, RsuA/RluB/C/D/E/F</fullName>
    </submittedName>
</protein>
<dbReference type="GO" id="GO:0003723">
    <property type="term" value="F:RNA binding"/>
    <property type="evidence" value="ECO:0007669"/>
    <property type="project" value="InterPro"/>
</dbReference>
<dbReference type="EMBL" id="CAID01000003">
    <property type="protein sequence ID" value="CEF97175.1"/>
    <property type="molecule type" value="Genomic_DNA"/>
</dbReference>
<dbReference type="GO" id="GO:0000455">
    <property type="term" value="P:enzyme-directed rRNA pseudouridine synthesis"/>
    <property type="evidence" value="ECO:0007669"/>
    <property type="project" value="TreeGrafter"/>
</dbReference>
<dbReference type="InterPro" id="IPR020103">
    <property type="entry name" value="PsdUridine_synth_cat_dom_sf"/>
</dbReference>
<dbReference type="CDD" id="cd02869">
    <property type="entry name" value="PseudoU_synth_RluA_like"/>
    <property type="match status" value="1"/>
</dbReference>
<dbReference type="Pfam" id="PF00849">
    <property type="entry name" value="PseudoU_synth_2"/>
    <property type="match status" value="1"/>
</dbReference>
<dbReference type="SUPFAM" id="SSF55120">
    <property type="entry name" value="Pseudouridine synthase"/>
    <property type="match status" value="1"/>
</dbReference>
<dbReference type="InterPro" id="IPR006145">
    <property type="entry name" value="PsdUridine_synth_RsuA/RluA"/>
</dbReference>
<organism evidence="2 3">
    <name type="scientific">Ostreococcus tauri</name>
    <name type="common">Marine green alga</name>
    <dbReference type="NCBI Taxonomy" id="70448"/>
    <lineage>
        <taxon>Eukaryota</taxon>
        <taxon>Viridiplantae</taxon>
        <taxon>Chlorophyta</taxon>
        <taxon>Mamiellophyceae</taxon>
        <taxon>Mamiellales</taxon>
        <taxon>Bathycoccaceae</taxon>
        <taxon>Ostreococcus</taxon>
    </lineage>
</organism>
<dbReference type="Proteomes" id="UP000009170">
    <property type="component" value="Unassembled WGS sequence"/>
</dbReference>
<dbReference type="GO" id="GO:0009982">
    <property type="term" value="F:pseudouridine synthase activity"/>
    <property type="evidence" value="ECO:0007669"/>
    <property type="project" value="InterPro"/>
</dbReference>
<dbReference type="InterPro" id="IPR050188">
    <property type="entry name" value="RluA_PseudoU_synthase"/>
</dbReference>
<name>A0A090LYT7_OSTTA</name>
<dbReference type="RefSeq" id="XP_003078241.2">
    <property type="nucleotide sequence ID" value="XM_003078193.2"/>
</dbReference>
<dbReference type="GeneID" id="9833675"/>
<dbReference type="FunCoup" id="A0A090LYT7">
    <property type="interactions" value="228"/>
</dbReference>
<dbReference type="InParanoid" id="A0A090LYT7"/>
<comment type="caution">
    <text evidence="2">The sequence shown here is derived from an EMBL/GenBank/DDBJ whole genome shotgun (WGS) entry which is preliminary data.</text>
</comment>
<dbReference type="OrthoDB" id="424794at2759"/>
<reference evidence="2 3" key="2">
    <citation type="journal article" date="2014" name="BMC Genomics">
        <title>An improved genome of the model marine alga Ostreococcus tauri unfolds by assessing Illumina de novo assemblies.</title>
        <authorList>
            <person name="Blanc-Mathieu R."/>
            <person name="Verhelst B."/>
            <person name="Derelle E."/>
            <person name="Rombauts S."/>
            <person name="Bouget F.Y."/>
            <person name="Carre I."/>
            <person name="Chateau A."/>
            <person name="Eyre-Walker A."/>
            <person name="Grimsley N."/>
            <person name="Moreau H."/>
            <person name="Piegu B."/>
            <person name="Rivals E."/>
            <person name="Schackwitz W."/>
            <person name="Van de Peer Y."/>
            <person name="Piganeau G."/>
        </authorList>
    </citation>
    <scope>NUCLEOTIDE SEQUENCE [LARGE SCALE GENOMIC DNA]</scope>
    <source>
        <strain evidence="3">OTTH 0595 / CCAP 157/2 / RCC745</strain>
    </source>
</reference>
<feature type="domain" description="Pseudouridine synthase RsuA/RluA-like" evidence="1">
    <location>
        <begin position="144"/>
        <end position="316"/>
    </location>
</feature>
<accession>A0A090LYT7</accession>
<dbReference type="PANTHER" id="PTHR21600:SF52">
    <property type="entry name" value="PSEUDOURIDINE SYNTHASE RSUA_RLUA-LIKE DOMAIN-CONTAINING PROTEIN"/>
    <property type="match status" value="1"/>
</dbReference>